<name>A0AAV9MC24_9SOLN</name>
<sequence>MDDDELERKSSYCWDSDYLVYDHQCHELFIVTRYIAPAIDQDGTLILSEDNLDDQFPYQTLTFDVDFINHDHVELQYNSSLGNRAFFIGCNTGFALSTTQFPELKLNSIYFTDDLTWAYRHREKLKCGGSFSSCYCPIDLHKIQRILPAPIWFTPDPDVDVDVDAECFA</sequence>
<dbReference type="InterPro" id="IPR005174">
    <property type="entry name" value="KIB1-4_b-propeller"/>
</dbReference>
<dbReference type="Pfam" id="PF03478">
    <property type="entry name" value="Beta-prop_KIB1-4"/>
    <property type="match status" value="1"/>
</dbReference>
<dbReference type="AlphaFoldDB" id="A0AAV9MC24"/>
<dbReference type="EMBL" id="JAWPEI010000002">
    <property type="protein sequence ID" value="KAK4735429.1"/>
    <property type="molecule type" value="Genomic_DNA"/>
</dbReference>
<dbReference type="InterPro" id="IPR050942">
    <property type="entry name" value="F-box_BR-signaling"/>
</dbReference>
<gene>
    <name evidence="2" type="ORF">R3W88_009690</name>
</gene>
<evidence type="ECO:0000313" key="3">
    <source>
        <dbReference type="Proteomes" id="UP001311915"/>
    </source>
</evidence>
<keyword evidence="3" id="KW-1185">Reference proteome</keyword>
<comment type="caution">
    <text evidence="2">The sequence shown here is derived from an EMBL/GenBank/DDBJ whole genome shotgun (WGS) entry which is preliminary data.</text>
</comment>
<reference evidence="2 3" key="1">
    <citation type="submission" date="2023-10" db="EMBL/GenBank/DDBJ databases">
        <title>Genome-Wide Identification Analysis in wild type Solanum Pinnatisectum Reveals Some Genes Defensing Phytophthora Infestans.</title>
        <authorList>
            <person name="Sun C."/>
        </authorList>
    </citation>
    <scope>NUCLEOTIDE SEQUENCE [LARGE SCALE GENOMIC DNA]</scope>
    <source>
        <strain evidence="2">LQN</strain>
        <tissue evidence="2">Leaf</tissue>
    </source>
</reference>
<protein>
    <recommendedName>
        <fullName evidence="1">KIB1-4 beta-propeller domain-containing protein</fullName>
    </recommendedName>
</protein>
<feature type="domain" description="KIB1-4 beta-propeller" evidence="1">
    <location>
        <begin position="15"/>
        <end position="121"/>
    </location>
</feature>
<proteinExistence type="predicted"/>
<dbReference type="Proteomes" id="UP001311915">
    <property type="component" value="Unassembled WGS sequence"/>
</dbReference>
<organism evidence="2 3">
    <name type="scientific">Solanum pinnatisectum</name>
    <name type="common">tansyleaf nightshade</name>
    <dbReference type="NCBI Taxonomy" id="50273"/>
    <lineage>
        <taxon>Eukaryota</taxon>
        <taxon>Viridiplantae</taxon>
        <taxon>Streptophyta</taxon>
        <taxon>Embryophyta</taxon>
        <taxon>Tracheophyta</taxon>
        <taxon>Spermatophyta</taxon>
        <taxon>Magnoliopsida</taxon>
        <taxon>eudicotyledons</taxon>
        <taxon>Gunneridae</taxon>
        <taxon>Pentapetalae</taxon>
        <taxon>asterids</taxon>
        <taxon>lamiids</taxon>
        <taxon>Solanales</taxon>
        <taxon>Solanaceae</taxon>
        <taxon>Solanoideae</taxon>
        <taxon>Solaneae</taxon>
        <taxon>Solanum</taxon>
    </lineage>
</organism>
<evidence type="ECO:0000259" key="1">
    <source>
        <dbReference type="Pfam" id="PF03478"/>
    </source>
</evidence>
<accession>A0AAV9MC24</accession>
<evidence type="ECO:0000313" key="2">
    <source>
        <dbReference type="EMBL" id="KAK4735429.1"/>
    </source>
</evidence>
<dbReference type="PANTHER" id="PTHR44259">
    <property type="entry name" value="OS07G0183000 PROTEIN-RELATED"/>
    <property type="match status" value="1"/>
</dbReference>
<dbReference type="PANTHER" id="PTHR44259:SF37">
    <property type="entry name" value="DUF1618 DOMAIN-CONTAINING PROTEIN"/>
    <property type="match status" value="1"/>
</dbReference>